<evidence type="ECO:0000313" key="11">
    <source>
        <dbReference type="Proteomes" id="UP000028999"/>
    </source>
</evidence>
<reference evidence="10" key="2">
    <citation type="submission" date="2014-06" db="EMBL/GenBank/DDBJ databases">
        <authorList>
            <person name="Genoscope - CEA"/>
        </authorList>
    </citation>
    <scope>NUCLEOTIDE SEQUENCE</scope>
</reference>
<sequence>MVIKYNDEYENKTIQDIPAFMRIKAVKFDQEFYASGSTVAEENSIMKELKILYLGNLRQLQGGTILQDHVQPTRIFGLESLLLNEALPNTFQACELSRVMSLRKRVFLEILETYAHDATIVMNNVRMDRDLGFLERLTGSDFGLRLEEDDRIKSSLLNNAIFSGKFAKVTSLVQSGVSVNCVDYSKRSPLHVAASVGNFEITKFLIENGADVNKKDSSGSTPLSEALRNEHDRVFEVLLRQVAYLGEDANGEYLCQIILENDVALLRGVLKQNINPNSRNKAGQTPLHIAASVGRYEAAKLLIAYGADHNLKDSSGLLPIEEAAHGQHEAILLMLSGKLLY</sequence>
<dbReference type="PANTHER" id="PTHR45743">
    <property type="entry name" value="POTASSIUM CHANNEL AKT1"/>
    <property type="match status" value="1"/>
</dbReference>
<evidence type="ECO:0000256" key="6">
    <source>
        <dbReference type="PROSITE-ProRule" id="PRU00023"/>
    </source>
</evidence>
<proteinExistence type="inferred from homology"/>
<dbReference type="Pfam" id="PF00027">
    <property type="entry name" value="cNMP_binding"/>
    <property type="match status" value="1"/>
</dbReference>
<evidence type="ECO:0000256" key="3">
    <source>
        <dbReference type="ARBA" id="ARBA00022882"/>
    </source>
</evidence>
<keyword evidence="7" id="KW-0406">Ion transport</keyword>
<evidence type="ECO:0000256" key="7">
    <source>
        <dbReference type="RuleBase" id="RU369015"/>
    </source>
</evidence>
<dbReference type="InterPro" id="IPR000595">
    <property type="entry name" value="cNMP-bd_dom"/>
</dbReference>
<reference evidence="10 11" key="1">
    <citation type="journal article" date="2014" name="Science">
        <title>Plant genetics. Early allopolyploid evolution in the post-Neolithic Brassica napus oilseed genome.</title>
        <authorList>
            <person name="Chalhoub B."/>
            <person name="Denoeud F."/>
            <person name="Liu S."/>
            <person name="Parkin I.A."/>
            <person name="Tang H."/>
            <person name="Wang X."/>
            <person name="Chiquet J."/>
            <person name="Belcram H."/>
            <person name="Tong C."/>
            <person name="Samans B."/>
            <person name="Correa M."/>
            <person name="Da Silva C."/>
            <person name="Just J."/>
            <person name="Falentin C."/>
            <person name="Koh C.S."/>
            <person name="Le Clainche I."/>
            <person name="Bernard M."/>
            <person name="Bento P."/>
            <person name="Noel B."/>
            <person name="Labadie K."/>
            <person name="Alberti A."/>
            <person name="Charles M."/>
            <person name="Arnaud D."/>
            <person name="Guo H."/>
            <person name="Daviaud C."/>
            <person name="Alamery S."/>
            <person name="Jabbari K."/>
            <person name="Zhao M."/>
            <person name="Edger P.P."/>
            <person name="Chelaifa H."/>
            <person name="Tack D."/>
            <person name="Lassalle G."/>
            <person name="Mestiri I."/>
            <person name="Schnel N."/>
            <person name="Le Paslier M.C."/>
            <person name="Fan G."/>
            <person name="Renault V."/>
            <person name="Bayer P.E."/>
            <person name="Golicz A.A."/>
            <person name="Manoli S."/>
            <person name="Lee T.H."/>
            <person name="Thi V.H."/>
            <person name="Chalabi S."/>
            <person name="Hu Q."/>
            <person name="Fan C."/>
            <person name="Tollenaere R."/>
            <person name="Lu Y."/>
            <person name="Battail C."/>
            <person name="Shen J."/>
            <person name="Sidebottom C.H."/>
            <person name="Wang X."/>
            <person name="Canaguier A."/>
            <person name="Chauveau A."/>
            <person name="Berard A."/>
            <person name="Deniot G."/>
            <person name="Guan M."/>
            <person name="Liu Z."/>
            <person name="Sun F."/>
            <person name="Lim Y.P."/>
            <person name="Lyons E."/>
            <person name="Town C.D."/>
            <person name="Bancroft I."/>
            <person name="Wang X."/>
            <person name="Meng J."/>
            <person name="Ma J."/>
            <person name="Pires J.C."/>
            <person name="King G.J."/>
            <person name="Brunel D."/>
            <person name="Delourme R."/>
            <person name="Renard M."/>
            <person name="Aury J.M."/>
            <person name="Adams K.L."/>
            <person name="Batley J."/>
            <person name="Snowdon R.J."/>
            <person name="Tost J."/>
            <person name="Edwards D."/>
            <person name="Zhou Y."/>
            <person name="Hua W."/>
            <person name="Sharpe A.G."/>
            <person name="Paterson A.H."/>
            <person name="Guan C."/>
            <person name="Wincker P."/>
        </authorList>
    </citation>
    <scope>NUCLEOTIDE SEQUENCE [LARGE SCALE GENOMIC DNA]</scope>
    <source>
        <strain evidence="11">cv. Darmor-bzh</strain>
    </source>
</reference>
<keyword evidence="11" id="KW-1185">Reference proteome</keyword>
<dbReference type="PaxDb" id="3708-A0A078F6E2"/>
<evidence type="ECO:0000313" key="9">
    <source>
        <dbReference type="EMBL" id="CAF2116593.1"/>
    </source>
</evidence>
<keyword evidence="2 7" id="KW-0631">Potassium channel</keyword>
<evidence type="ECO:0000256" key="4">
    <source>
        <dbReference type="ARBA" id="ARBA00022958"/>
    </source>
</evidence>
<keyword evidence="4 7" id="KW-0630">Potassium</keyword>
<organism evidence="10 11">
    <name type="scientific">Brassica napus</name>
    <name type="common">Rape</name>
    <dbReference type="NCBI Taxonomy" id="3708"/>
    <lineage>
        <taxon>Eukaryota</taxon>
        <taxon>Viridiplantae</taxon>
        <taxon>Streptophyta</taxon>
        <taxon>Embryophyta</taxon>
        <taxon>Tracheophyta</taxon>
        <taxon>Spermatophyta</taxon>
        <taxon>Magnoliopsida</taxon>
        <taxon>eudicotyledons</taxon>
        <taxon>Gunneridae</taxon>
        <taxon>Pentapetalae</taxon>
        <taxon>rosids</taxon>
        <taxon>malvids</taxon>
        <taxon>Brassicales</taxon>
        <taxon>Brassicaceae</taxon>
        <taxon>Brassiceae</taxon>
        <taxon>Brassica</taxon>
    </lineage>
</organism>
<evidence type="ECO:0000259" key="8">
    <source>
        <dbReference type="PROSITE" id="PS50042"/>
    </source>
</evidence>
<keyword evidence="3 7" id="KW-0851">Voltage-gated channel</keyword>
<dbReference type="InterPro" id="IPR002110">
    <property type="entry name" value="Ankyrin_rpt"/>
</dbReference>
<keyword evidence="1 7" id="KW-0633">Potassium transport</keyword>
<dbReference type="PROSITE" id="PS50042">
    <property type="entry name" value="CNMP_BINDING_3"/>
    <property type="match status" value="1"/>
</dbReference>
<dbReference type="SUPFAM" id="SSF48403">
    <property type="entry name" value="Ankyrin repeat"/>
    <property type="match status" value="1"/>
</dbReference>
<evidence type="ECO:0000313" key="10">
    <source>
        <dbReference type="EMBL" id="CDY10020.1"/>
    </source>
</evidence>
<dbReference type="Gene3D" id="1.25.40.20">
    <property type="entry name" value="Ankyrin repeat-containing domain"/>
    <property type="match status" value="2"/>
</dbReference>
<feature type="domain" description="Cyclic nucleotide-binding" evidence="8">
    <location>
        <begin position="33"/>
        <end position="111"/>
    </location>
</feature>
<comment type="domain">
    <text evidence="7">The segment S4 is probably the voltage-sensor and is characterized by a series of positively charged amino acids. The pore-forming region H5 is enclosed by the transmembrane segments S5 and S6 in the Shaker-type (1P/6TM) and contains the GYGD signature motif which seems to be involved in potassium selectivity.</text>
</comment>
<dbReference type="GO" id="GO:0034702">
    <property type="term" value="C:monoatomic ion channel complex"/>
    <property type="evidence" value="ECO:0007669"/>
    <property type="project" value="UniProtKB-KW"/>
</dbReference>
<protein>
    <recommendedName>
        <fullName evidence="7">Potassium channel</fullName>
    </recommendedName>
</protein>
<dbReference type="Proteomes" id="UP001295469">
    <property type="component" value="Chromosome C08"/>
</dbReference>
<dbReference type="Gramene" id="CDY10020">
    <property type="protein sequence ID" value="CDY10020"/>
    <property type="gene ID" value="GSBRNA2T00031803001"/>
</dbReference>
<dbReference type="Gene3D" id="2.60.120.10">
    <property type="entry name" value="Jelly Rolls"/>
    <property type="match status" value="1"/>
</dbReference>
<name>A0A078F6E2_BRANA</name>
<comment type="subunit">
    <text evidence="7">The potassium channel is composed of a homo- or heterotetrameric complex of pore-forming subunits.</text>
</comment>
<dbReference type="EMBL" id="LK032000">
    <property type="protein sequence ID" value="CDY10020.1"/>
    <property type="molecule type" value="Genomic_DNA"/>
</dbReference>
<dbReference type="PROSITE" id="PS50297">
    <property type="entry name" value="ANK_REP_REGION"/>
    <property type="match status" value="2"/>
</dbReference>
<dbReference type="Pfam" id="PF13857">
    <property type="entry name" value="Ank_5"/>
    <property type="match status" value="1"/>
</dbReference>
<dbReference type="SUPFAM" id="SSF51206">
    <property type="entry name" value="cAMP-binding domain-like"/>
    <property type="match status" value="1"/>
</dbReference>
<dbReference type="EMBL" id="HG994372">
    <property type="protein sequence ID" value="CAF2116593.1"/>
    <property type="molecule type" value="Genomic_DNA"/>
</dbReference>
<dbReference type="Proteomes" id="UP000028999">
    <property type="component" value="Unassembled WGS sequence"/>
</dbReference>
<dbReference type="InterPro" id="IPR014710">
    <property type="entry name" value="RmlC-like_jellyroll"/>
</dbReference>
<keyword evidence="6" id="KW-0040">ANK repeat</keyword>
<dbReference type="InterPro" id="IPR018490">
    <property type="entry name" value="cNMP-bd_dom_sf"/>
</dbReference>
<dbReference type="InterPro" id="IPR045319">
    <property type="entry name" value="KAT/AKT"/>
</dbReference>
<comment type="similarity">
    <text evidence="7">Belongs to the potassium channel family. Plant (TC 1.A.1.4) subfamily.</text>
</comment>
<reference evidence="9" key="3">
    <citation type="submission" date="2021-01" db="EMBL/GenBank/DDBJ databases">
        <authorList>
            <consortium name="Genoscope - CEA"/>
            <person name="William W."/>
        </authorList>
    </citation>
    <scope>NUCLEOTIDE SEQUENCE</scope>
</reference>
<dbReference type="GO" id="GO:0005249">
    <property type="term" value="F:voltage-gated potassium channel activity"/>
    <property type="evidence" value="ECO:0007669"/>
    <property type="project" value="InterPro"/>
</dbReference>
<dbReference type="PANTHER" id="PTHR45743:SF56">
    <property type="entry name" value="POTASSIUM CHANNEL DOMAIN-CONTAINING PROTEIN"/>
    <property type="match status" value="1"/>
</dbReference>
<dbReference type="PRINTS" id="PR01415">
    <property type="entry name" value="ANKYRIN"/>
</dbReference>
<dbReference type="InterPro" id="IPR036770">
    <property type="entry name" value="Ankyrin_rpt-contain_sf"/>
</dbReference>
<dbReference type="PROSITE" id="PS50088">
    <property type="entry name" value="ANK_REPEAT"/>
    <property type="match status" value="2"/>
</dbReference>
<gene>
    <name evidence="10" type="primary">BnaC08g44310D</name>
    <name evidence="9" type="ORF">DARMORV10_C08P51700.1</name>
    <name evidence="10" type="ORF">GSBRNA2T00031803001</name>
</gene>
<dbReference type="Pfam" id="PF12796">
    <property type="entry name" value="Ank_2"/>
    <property type="match status" value="1"/>
</dbReference>
<keyword evidence="7" id="KW-0813">Transport</keyword>
<evidence type="ECO:0000256" key="5">
    <source>
        <dbReference type="ARBA" id="ARBA00023303"/>
    </source>
</evidence>
<feature type="repeat" description="ANK" evidence="6">
    <location>
        <begin position="185"/>
        <end position="217"/>
    </location>
</feature>
<keyword evidence="5 7" id="KW-0407">Ion channel</keyword>
<feature type="repeat" description="ANK" evidence="6">
    <location>
        <begin position="282"/>
        <end position="314"/>
    </location>
</feature>
<comment type="subcellular location">
    <subcellularLocation>
        <location evidence="7">Membrane</location>
        <topology evidence="7">Multi-pass membrane protein</topology>
    </subcellularLocation>
</comment>
<evidence type="ECO:0000256" key="1">
    <source>
        <dbReference type="ARBA" id="ARBA00022538"/>
    </source>
</evidence>
<dbReference type="AlphaFoldDB" id="A0A078F6E2"/>
<comment type="function">
    <text evidence="7">Potassium channel.</text>
</comment>
<evidence type="ECO:0000256" key="2">
    <source>
        <dbReference type="ARBA" id="ARBA00022826"/>
    </source>
</evidence>
<dbReference type="SMART" id="SM00248">
    <property type="entry name" value="ANK"/>
    <property type="match status" value="3"/>
</dbReference>
<dbReference type="STRING" id="3708.A0A078F6E2"/>
<accession>A0A078F6E2</accession>